<gene>
    <name evidence="3" type="ORF">MU516_04540</name>
</gene>
<feature type="domain" description="EamA" evidence="2">
    <location>
        <begin position="158"/>
        <end position="291"/>
    </location>
</feature>
<feature type="transmembrane region" description="Helical" evidence="1">
    <location>
        <begin position="222"/>
        <end position="246"/>
    </location>
</feature>
<feature type="transmembrane region" description="Helical" evidence="1">
    <location>
        <begin position="21"/>
        <end position="42"/>
    </location>
</feature>
<sequence>MARINEDSPADRLTRQGMVAMVAATLLLPIGDALSKLLTGIVTPFDVTVWRTVMQAMFLIPVAVLLRNRLTGAVFSWPSLLSGALISIAMFSLISAFQQMPIATAIAIFFIEPLLLTLLAAPLLGEVPGRRRLIAVGIGLIGALIVIRPNLATFGPVALWPLGAALAFALNMIVLRTATRTRSALSVQIGATISAAVLLMGVQVLAGVAFDRAIPNPFDLPAWAVGALLAAGALAAITFVLIAVAFSKAEAGLLAPFQYLEIVGATIVGYLVFGDLPDALTWLGTAIILGAGMYVFYRERQSGRGLTGQQSS</sequence>
<dbReference type="InterPro" id="IPR037185">
    <property type="entry name" value="EmrE-like"/>
</dbReference>
<dbReference type="SUPFAM" id="SSF103481">
    <property type="entry name" value="Multidrug resistance efflux transporter EmrE"/>
    <property type="match status" value="2"/>
</dbReference>
<evidence type="ECO:0000256" key="1">
    <source>
        <dbReference type="SAM" id="Phobius"/>
    </source>
</evidence>
<feature type="domain" description="EamA" evidence="2">
    <location>
        <begin position="17"/>
        <end position="147"/>
    </location>
</feature>
<proteinExistence type="predicted"/>
<protein>
    <submittedName>
        <fullName evidence="3">DMT family transporter</fullName>
    </submittedName>
</protein>
<evidence type="ECO:0000313" key="4">
    <source>
        <dbReference type="Proteomes" id="UP001320702"/>
    </source>
</evidence>
<keyword evidence="1" id="KW-0472">Membrane</keyword>
<dbReference type="InterPro" id="IPR000620">
    <property type="entry name" value="EamA_dom"/>
</dbReference>
<keyword evidence="1" id="KW-0812">Transmembrane</keyword>
<feature type="transmembrane region" description="Helical" evidence="1">
    <location>
        <begin position="187"/>
        <end position="210"/>
    </location>
</feature>
<reference evidence="3 4" key="1">
    <citation type="submission" date="2022-04" db="EMBL/GenBank/DDBJ databases">
        <title>Paracoccus sp. YLB-12 draft genome sequence.</title>
        <authorList>
            <person name="Yu L."/>
        </authorList>
    </citation>
    <scope>NUCLEOTIDE SEQUENCE [LARGE SCALE GENOMIC DNA]</scope>
    <source>
        <strain evidence="3 4">YLB-12</strain>
    </source>
</reference>
<dbReference type="Pfam" id="PF00892">
    <property type="entry name" value="EamA"/>
    <property type="match status" value="2"/>
</dbReference>
<dbReference type="PANTHER" id="PTHR22911:SF135">
    <property type="entry name" value="BLR4310 PROTEIN"/>
    <property type="match status" value="1"/>
</dbReference>
<name>A0ABT2K6L0_9RHOB</name>
<keyword evidence="4" id="KW-1185">Reference proteome</keyword>
<evidence type="ECO:0000259" key="2">
    <source>
        <dbReference type="Pfam" id="PF00892"/>
    </source>
</evidence>
<feature type="transmembrane region" description="Helical" evidence="1">
    <location>
        <begin position="73"/>
        <end position="94"/>
    </location>
</feature>
<dbReference type="PANTHER" id="PTHR22911">
    <property type="entry name" value="ACYL-MALONYL CONDENSING ENZYME-RELATED"/>
    <property type="match status" value="1"/>
</dbReference>
<feature type="transmembrane region" description="Helical" evidence="1">
    <location>
        <begin position="253"/>
        <end position="273"/>
    </location>
</feature>
<dbReference type="EMBL" id="JANAVZ010000002">
    <property type="protein sequence ID" value="MCT4332137.1"/>
    <property type="molecule type" value="Genomic_DNA"/>
</dbReference>
<dbReference type="Gene3D" id="1.10.3730.20">
    <property type="match status" value="1"/>
</dbReference>
<dbReference type="Proteomes" id="UP001320702">
    <property type="component" value="Unassembled WGS sequence"/>
</dbReference>
<feature type="transmembrane region" description="Helical" evidence="1">
    <location>
        <begin position="133"/>
        <end position="151"/>
    </location>
</feature>
<keyword evidence="1" id="KW-1133">Transmembrane helix</keyword>
<feature type="transmembrane region" description="Helical" evidence="1">
    <location>
        <begin position="157"/>
        <end position="175"/>
    </location>
</feature>
<accession>A0ABT2K6L0</accession>
<feature type="transmembrane region" description="Helical" evidence="1">
    <location>
        <begin position="279"/>
        <end position="297"/>
    </location>
</feature>
<comment type="caution">
    <text evidence="3">The sequence shown here is derived from an EMBL/GenBank/DDBJ whole genome shotgun (WGS) entry which is preliminary data.</text>
</comment>
<feature type="transmembrane region" description="Helical" evidence="1">
    <location>
        <begin position="48"/>
        <end position="66"/>
    </location>
</feature>
<evidence type="ECO:0000313" key="3">
    <source>
        <dbReference type="EMBL" id="MCT4332137.1"/>
    </source>
</evidence>
<feature type="transmembrane region" description="Helical" evidence="1">
    <location>
        <begin position="100"/>
        <end position="121"/>
    </location>
</feature>
<organism evidence="3 4">
    <name type="scientific">Paracoccus maritimus</name>
    <dbReference type="NCBI Taxonomy" id="2933292"/>
    <lineage>
        <taxon>Bacteria</taxon>
        <taxon>Pseudomonadati</taxon>
        <taxon>Pseudomonadota</taxon>
        <taxon>Alphaproteobacteria</taxon>
        <taxon>Rhodobacterales</taxon>
        <taxon>Paracoccaceae</taxon>
        <taxon>Paracoccus</taxon>
    </lineage>
</organism>
<dbReference type="RefSeq" id="WP_260276010.1">
    <property type="nucleotide sequence ID" value="NZ_JANAVZ010000002.1"/>
</dbReference>